<proteinExistence type="predicted"/>
<dbReference type="AlphaFoldDB" id="A0A7X5UNM0"/>
<dbReference type="Pfam" id="PF01928">
    <property type="entry name" value="CYTH"/>
    <property type="match status" value="1"/>
</dbReference>
<dbReference type="InterPro" id="IPR033469">
    <property type="entry name" value="CYTH-like_dom_sf"/>
</dbReference>
<feature type="domain" description="CYTH" evidence="1">
    <location>
        <begin position="1"/>
        <end position="200"/>
    </location>
</feature>
<dbReference type="EMBL" id="JAAOYM010000001">
    <property type="protein sequence ID" value="NIJ11330.1"/>
    <property type="molecule type" value="Genomic_DNA"/>
</dbReference>
<dbReference type="Proteomes" id="UP000545493">
    <property type="component" value="Unassembled WGS sequence"/>
</dbReference>
<dbReference type="SMART" id="SM01118">
    <property type="entry name" value="CYTH"/>
    <property type="match status" value="1"/>
</dbReference>
<name>A0A7X5UNM0_9PSEU</name>
<evidence type="ECO:0000313" key="3">
    <source>
        <dbReference type="Proteomes" id="UP000545493"/>
    </source>
</evidence>
<dbReference type="SUPFAM" id="SSF55154">
    <property type="entry name" value="CYTH-like phosphatases"/>
    <property type="match status" value="1"/>
</dbReference>
<organism evidence="2 3">
    <name type="scientific">Saccharomonospora amisosensis</name>
    <dbReference type="NCBI Taxonomy" id="1128677"/>
    <lineage>
        <taxon>Bacteria</taxon>
        <taxon>Bacillati</taxon>
        <taxon>Actinomycetota</taxon>
        <taxon>Actinomycetes</taxon>
        <taxon>Pseudonocardiales</taxon>
        <taxon>Pseudonocardiaceae</taxon>
        <taxon>Saccharomonospora</taxon>
    </lineage>
</organism>
<accession>A0A7X5UNM0</accession>
<dbReference type="CDD" id="cd07374">
    <property type="entry name" value="CYTH-like_Pase"/>
    <property type="match status" value="1"/>
</dbReference>
<keyword evidence="3" id="KW-1185">Reference proteome</keyword>
<evidence type="ECO:0000259" key="1">
    <source>
        <dbReference type="PROSITE" id="PS51707"/>
    </source>
</evidence>
<dbReference type="PROSITE" id="PS51707">
    <property type="entry name" value="CYTH"/>
    <property type="match status" value="1"/>
</dbReference>
<dbReference type="InterPro" id="IPR023577">
    <property type="entry name" value="CYTH_domain"/>
</dbReference>
<protein>
    <submittedName>
        <fullName evidence="2">Inorganic triphosphatase YgiF</fullName>
    </submittedName>
</protein>
<evidence type="ECO:0000313" key="2">
    <source>
        <dbReference type="EMBL" id="NIJ11330.1"/>
    </source>
</evidence>
<gene>
    <name evidence="2" type="ORF">FHU38_001674</name>
</gene>
<comment type="caution">
    <text evidence="2">The sequence shown here is derived from an EMBL/GenBank/DDBJ whole genome shotgun (WGS) entry which is preliminary data.</text>
</comment>
<dbReference type="RefSeq" id="WP_167168478.1">
    <property type="nucleotide sequence ID" value="NZ_JAAOYM010000001.1"/>
</dbReference>
<reference evidence="2 3" key="1">
    <citation type="submission" date="2020-03" db="EMBL/GenBank/DDBJ databases">
        <title>Sequencing the genomes of 1000 actinobacteria strains.</title>
        <authorList>
            <person name="Klenk H.-P."/>
        </authorList>
    </citation>
    <scope>NUCLEOTIDE SEQUENCE [LARGE SCALE GENOMIC DNA]</scope>
    <source>
        <strain evidence="2 3">DSM 45685</strain>
    </source>
</reference>
<sequence>MIEREIKFELELDRPVPRLDGIGPVARQADPVRSVLEATYFDTHDHRLLGAGITLRRRTGGADAGWHLKLPHASGHREELAEPLGDTGDALPRNLADRVREHGRGADLVPVVRIRTTRYSYALLDADDHVVATLMDDHVTSEGGGDPPGPDSWRELEVELAETSGDELLRTFSGALRRFGARPARWPSKLSRALRRPASG</sequence>
<dbReference type="Gene3D" id="2.40.320.10">
    <property type="entry name" value="Hypothetical Protein Pfu-838710-001"/>
    <property type="match status" value="1"/>
</dbReference>